<evidence type="ECO:0000313" key="3">
    <source>
        <dbReference type="Proteomes" id="UP000828251"/>
    </source>
</evidence>
<dbReference type="OrthoDB" id="998068at2759"/>
<keyword evidence="3" id="KW-1185">Reference proteome</keyword>
<feature type="region of interest" description="Disordered" evidence="1">
    <location>
        <begin position="98"/>
        <end position="117"/>
    </location>
</feature>
<dbReference type="AlphaFoldDB" id="A0A9D3ZXT5"/>
<reference evidence="2 3" key="1">
    <citation type="journal article" date="2021" name="Plant Biotechnol. J.">
        <title>Multi-omics assisted identification of the key and species-specific regulatory components of drought-tolerant mechanisms in Gossypium stocksii.</title>
        <authorList>
            <person name="Yu D."/>
            <person name="Ke L."/>
            <person name="Zhang D."/>
            <person name="Wu Y."/>
            <person name="Sun Y."/>
            <person name="Mei J."/>
            <person name="Sun J."/>
            <person name="Sun Y."/>
        </authorList>
    </citation>
    <scope>NUCLEOTIDE SEQUENCE [LARGE SCALE GENOMIC DNA]</scope>
    <source>
        <strain evidence="3">cv. E1</strain>
        <tissue evidence="2">Leaf</tissue>
    </source>
</reference>
<protein>
    <submittedName>
        <fullName evidence="2">Uncharacterized protein</fullName>
    </submittedName>
</protein>
<sequence>MGDNLTMANNFEKMDILIFTRQDHKLNEVIMLEVGNETFPIRIKERGLVEKPIRNQKRNRDQMAREEDASSEVEEANKSESKLSSERRRNDGIEGFIKIGLENERNDNGVQEGPRDWVSADEIEEEIQRISQNKRINKVLNKKIRSM</sequence>
<evidence type="ECO:0000313" key="2">
    <source>
        <dbReference type="EMBL" id="KAH1073757.1"/>
    </source>
</evidence>
<dbReference type="EMBL" id="JAIQCV010000008">
    <property type="protein sequence ID" value="KAH1073757.1"/>
    <property type="molecule type" value="Genomic_DNA"/>
</dbReference>
<gene>
    <name evidence="2" type="ORF">J1N35_026085</name>
</gene>
<comment type="caution">
    <text evidence="2">The sequence shown here is derived from an EMBL/GenBank/DDBJ whole genome shotgun (WGS) entry which is preliminary data.</text>
</comment>
<accession>A0A9D3ZXT5</accession>
<organism evidence="2 3">
    <name type="scientific">Gossypium stocksii</name>
    <dbReference type="NCBI Taxonomy" id="47602"/>
    <lineage>
        <taxon>Eukaryota</taxon>
        <taxon>Viridiplantae</taxon>
        <taxon>Streptophyta</taxon>
        <taxon>Embryophyta</taxon>
        <taxon>Tracheophyta</taxon>
        <taxon>Spermatophyta</taxon>
        <taxon>Magnoliopsida</taxon>
        <taxon>eudicotyledons</taxon>
        <taxon>Gunneridae</taxon>
        <taxon>Pentapetalae</taxon>
        <taxon>rosids</taxon>
        <taxon>malvids</taxon>
        <taxon>Malvales</taxon>
        <taxon>Malvaceae</taxon>
        <taxon>Malvoideae</taxon>
        <taxon>Gossypium</taxon>
    </lineage>
</organism>
<evidence type="ECO:0000256" key="1">
    <source>
        <dbReference type="SAM" id="MobiDB-lite"/>
    </source>
</evidence>
<feature type="compositionally biased region" description="Basic and acidic residues" evidence="1">
    <location>
        <begin position="50"/>
        <end position="68"/>
    </location>
</feature>
<feature type="compositionally biased region" description="Basic and acidic residues" evidence="1">
    <location>
        <begin position="75"/>
        <end position="89"/>
    </location>
</feature>
<proteinExistence type="predicted"/>
<feature type="region of interest" description="Disordered" evidence="1">
    <location>
        <begin position="50"/>
        <end position="89"/>
    </location>
</feature>
<dbReference type="Proteomes" id="UP000828251">
    <property type="component" value="Unassembled WGS sequence"/>
</dbReference>
<name>A0A9D3ZXT5_9ROSI</name>